<dbReference type="InterPro" id="IPR008978">
    <property type="entry name" value="HSP20-like_chaperone"/>
</dbReference>
<proteinExistence type="inferred from homology"/>
<feature type="domain" description="SHSP" evidence="3">
    <location>
        <begin position="30"/>
        <end position="145"/>
    </location>
</feature>
<comment type="similarity">
    <text evidence="1 2">Belongs to the small heat shock protein (HSP20) family.</text>
</comment>
<comment type="caution">
    <text evidence="4">The sequence shown here is derived from an EMBL/GenBank/DDBJ whole genome shotgun (WGS) entry which is preliminary data.</text>
</comment>
<evidence type="ECO:0000256" key="2">
    <source>
        <dbReference type="RuleBase" id="RU003616"/>
    </source>
</evidence>
<dbReference type="STRING" id="284581.AMD01_10775"/>
<dbReference type="AlphaFoldDB" id="A0A0M0L6M7"/>
<dbReference type="InterPro" id="IPR031107">
    <property type="entry name" value="Small_HSP"/>
</dbReference>
<dbReference type="CDD" id="cd06464">
    <property type="entry name" value="ACD_sHsps-like"/>
    <property type="match status" value="1"/>
</dbReference>
<dbReference type="InterPro" id="IPR002068">
    <property type="entry name" value="A-crystallin/Hsp20_dom"/>
</dbReference>
<dbReference type="Gene3D" id="2.60.40.790">
    <property type="match status" value="1"/>
</dbReference>
<evidence type="ECO:0000313" key="5">
    <source>
        <dbReference type="Proteomes" id="UP000037558"/>
    </source>
</evidence>
<name>A0A0M0L6M7_9BACI</name>
<dbReference type="Proteomes" id="UP000037558">
    <property type="component" value="Unassembled WGS sequence"/>
</dbReference>
<sequence length="150" mass="17599">MKNDKNFDWSSLNDKVEDILGRHFWNDLHDILPKRFPNIDLYQTDTEGIVVMEIPGLVSSTDVQIRLESNNLIIQGEIPYPYPYPKKQLPMQERYTGKFERSIRLPFHYLESSVTAKYRAGLLEVRVQKDPQKQTIPISFEADIEDEDLD</sequence>
<dbReference type="PATRIC" id="fig|284581.3.peg.2255"/>
<protein>
    <submittedName>
        <fullName evidence="4">Heat-shock protein</fullName>
    </submittedName>
</protein>
<dbReference type="OrthoDB" id="1806521at2"/>
<evidence type="ECO:0000313" key="4">
    <source>
        <dbReference type="EMBL" id="KOO46323.1"/>
    </source>
</evidence>
<evidence type="ECO:0000256" key="1">
    <source>
        <dbReference type="PROSITE-ProRule" id="PRU00285"/>
    </source>
</evidence>
<reference evidence="5" key="1">
    <citation type="submission" date="2015-08" db="EMBL/GenBank/DDBJ databases">
        <title>Fjat-14210 dsm16467.</title>
        <authorList>
            <person name="Liu B."/>
            <person name="Wang J."/>
            <person name="Zhu Y."/>
            <person name="Liu G."/>
            <person name="Chen Q."/>
            <person name="Chen Z."/>
            <person name="Lan J."/>
            <person name="Che J."/>
            <person name="Ge C."/>
            <person name="Shi H."/>
            <person name="Pan Z."/>
            <person name="Liu X."/>
        </authorList>
    </citation>
    <scope>NUCLEOTIDE SEQUENCE [LARGE SCALE GENOMIC DNA]</scope>
    <source>
        <strain evidence="5">DSM 16467</strain>
    </source>
</reference>
<dbReference type="SUPFAM" id="SSF49764">
    <property type="entry name" value="HSP20-like chaperones"/>
    <property type="match status" value="1"/>
</dbReference>
<keyword evidence="5" id="KW-1185">Reference proteome</keyword>
<gene>
    <name evidence="4" type="ORF">AMD01_10775</name>
</gene>
<accession>A0A0M0L6M7</accession>
<dbReference type="PROSITE" id="PS01031">
    <property type="entry name" value="SHSP"/>
    <property type="match status" value="1"/>
</dbReference>
<dbReference type="Pfam" id="PF00011">
    <property type="entry name" value="HSP20"/>
    <property type="match status" value="1"/>
</dbReference>
<evidence type="ECO:0000259" key="3">
    <source>
        <dbReference type="PROSITE" id="PS01031"/>
    </source>
</evidence>
<dbReference type="EMBL" id="LILC01000013">
    <property type="protein sequence ID" value="KOO46323.1"/>
    <property type="molecule type" value="Genomic_DNA"/>
</dbReference>
<organism evidence="4 5">
    <name type="scientific">Priestia koreensis</name>
    <dbReference type="NCBI Taxonomy" id="284581"/>
    <lineage>
        <taxon>Bacteria</taxon>
        <taxon>Bacillati</taxon>
        <taxon>Bacillota</taxon>
        <taxon>Bacilli</taxon>
        <taxon>Bacillales</taxon>
        <taxon>Bacillaceae</taxon>
        <taxon>Priestia</taxon>
    </lineage>
</organism>
<dbReference type="PANTHER" id="PTHR11527">
    <property type="entry name" value="HEAT-SHOCK PROTEIN 20 FAMILY MEMBER"/>
    <property type="match status" value="1"/>
</dbReference>
<dbReference type="RefSeq" id="WP_053401402.1">
    <property type="nucleotide sequence ID" value="NZ_JAUKEN010000001.1"/>
</dbReference>